<proteinExistence type="predicted"/>
<reference evidence="3" key="1">
    <citation type="submission" date="2016-06" db="EMBL/GenBank/DDBJ databases">
        <title>Parallel loss of symbiosis genes in relatives of nitrogen-fixing non-legume Parasponia.</title>
        <authorList>
            <person name="Van Velzen R."/>
            <person name="Holmer R."/>
            <person name="Bu F."/>
            <person name="Rutten L."/>
            <person name="Van Zeijl A."/>
            <person name="Liu W."/>
            <person name="Santuari L."/>
            <person name="Cao Q."/>
            <person name="Sharma T."/>
            <person name="Shen D."/>
            <person name="Roswanjaya Y."/>
            <person name="Wardhani T."/>
            <person name="Kalhor M.S."/>
            <person name="Jansen J."/>
            <person name="Van den Hoogen J."/>
            <person name="Gungor B."/>
            <person name="Hartog M."/>
            <person name="Hontelez J."/>
            <person name="Verver J."/>
            <person name="Yang W.-C."/>
            <person name="Schijlen E."/>
            <person name="Repin R."/>
            <person name="Schilthuizen M."/>
            <person name="Schranz E."/>
            <person name="Heidstra R."/>
            <person name="Miyata K."/>
            <person name="Fedorova E."/>
            <person name="Kohlen W."/>
            <person name="Bisseling T."/>
            <person name="Smit S."/>
            <person name="Geurts R."/>
        </authorList>
    </citation>
    <scope>NUCLEOTIDE SEQUENCE [LARGE SCALE GENOMIC DNA]</scope>
    <source>
        <strain evidence="3">cv. RG33-2</strain>
    </source>
</reference>
<keyword evidence="3" id="KW-1185">Reference proteome</keyword>
<sequence>MTQQECGSSCLIEELGKILVTVGFESQKDDIDTVLLFILKHSMNKPPYINREPRESTCDSISRNDTMVTKRPHYPDPTSVYPTKRVKMFNDVMVPRHKAIEAAPEMVKLLFQKTGFC</sequence>
<protein>
    <submittedName>
        <fullName evidence="2">Uncharacterized protein</fullName>
    </submittedName>
</protein>
<comment type="caution">
    <text evidence="2">The sequence shown here is derived from an EMBL/GenBank/DDBJ whole genome shotgun (WGS) entry which is preliminary data.</text>
</comment>
<dbReference type="InParanoid" id="A0A2P5D6E4"/>
<feature type="compositionally biased region" description="Polar residues" evidence="1">
    <location>
        <begin position="58"/>
        <end position="67"/>
    </location>
</feature>
<dbReference type="EMBL" id="JXTC01000292">
    <property type="protein sequence ID" value="PON68826.1"/>
    <property type="molecule type" value="Genomic_DNA"/>
</dbReference>
<accession>A0A2P5D6E4</accession>
<evidence type="ECO:0000256" key="1">
    <source>
        <dbReference type="SAM" id="MobiDB-lite"/>
    </source>
</evidence>
<name>A0A2P5D6E4_TREOI</name>
<gene>
    <name evidence="2" type="ORF">TorRG33x02_261080</name>
</gene>
<feature type="region of interest" description="Disordered" evidence="1">
    <location>
        <begin position="48"/>
        <end position="78"/>
    </location>
</feature>
<dbReference type="Proteomes" id="UP000237000">
    <property type="component" value="Unassembled WGS sequence"/>
</dbReference>
<evidence type="ECO:0000313" key="2">
    <source>
        <dbReference type="EMBL" id="PON68826.1"/>
    </source>
</evidence>
<dbReference type="AlphaFoldDB" id="A0A2P5D6E4"/>
<organism evidence="2 3">
    <name type="scientific">Trema orientale</name>
    <name type="common">Charcoal tree</name>
    <name type="synonym">Celtis orientalis</name>
    <dbReference type="NCBI Taxonomy" id="63057"/>
    <lineage>
        <taxon>Eukaryota</taxon>
        <taxon>Viridiplantae</taxon>
        <taxon>Streptophyta</taxon>
        <taxon>Embryophyta</taxon>
        <taxon>Tracheophyta</taxon>
        <taxon>Spermatophyta</taxon>
        <taxon>Magnoliopsida</taxon>
        <taxon>eudicotyledons</taxon>
        <taxon>Gunneridae</taxon>
        <taxon>Pentapetalae</taxon>
        <taxon>rosids</taxon>
        <taxon>fabids</taxon>
        <taxon>Rosales</taxon>
        <taxon>Cannabaceae</taxon>
        <taxon>Trema</taxon>
    </lineage>
</organism>
<evidence type="ECO:0000313" key="3">
    <source>
        <dbReference type="Proteomes" id="UP000237000"/>
    </source>
</evidence>
<dbReference type="OrthoDB" id="10273747at2759"/>